<evidence type="ECO:0000259" key="15">
    <source>
        <dbReference type="PROSITE" id="PS51686"/>
    </source>
</evidence>
<comment type="caution">
    <text evidence="16">The sequence shown here is derived from an EMBL/GenBank/DDBJ whole genome shotgun (WGS) entry which is preliminary data.</text>
</comment>
<proteinExistence type="inferred from homology"/>
<dbReference type="GO" id="GO:0003723">
    <property type="term" value="F:RNA binding"/>
    <property type="evidence" value="ECO:0007669"/>
    <property type="project" value="UniProtKB-UniRule"/>
</dbReference>
<dbReference type="EC" id="2.1.1.176" evidence="4"/>
<keyword evidence="9 14" id="KW-0949">S-adenosyl-L-methionine</keyword>
<dbReference type="AlphaFoldDB" id="A0A9D2AKS8"/>
<feature type="binding site" evidence="14">
    <location>
        <begin position="258"/>
        <end position="264"/>
    </location>
    <ligand>
        <name>S-adenosyl-L-methionine</name>
        <dbReference type="ChEBI" id="CHEBI:59789"/>
    </ligand>
</feature>
<organism evidence="16 17">
    <name type="scientific">Candidatus Limosilactobacillus merdigallinarum</name>
    <dbReference type="NCBI Taxonomy" id="2838652"/>
    <lineage>
        <taxon>Bacteria</taxon>
        <taxon>Bacillati</taxon>
        <taxon>Bacillota</taxon>
        <taxon>Bacilli</taxon>
        <taxon>Lactobacillales</taxon>
        <taxon>Lactobacillaceae</taxon>
        <taxon>Limosilactobacillus</taxon>
    </lineage>
</organism>
<feature type="active site" description="Nucleophile" evidence="14">
    <location>
        <position position="383"/>
    </location>
</feature>
<dbReference type="FunFam" id="3.40.50.150:FF:000022">
    <property type="entry name" value="Ribosomal RNA small subunit methyltransferase B"/>
    <property type="match status" value="1"/>
</dbReference>
<dbReference type="InterPro" id="IPR004573">
    <property type="entry name" value="rRNA_ssu_MeTfrase_B"/>
</dbReference>
<evidence type="ECO:0000256" key="10">
    <source>
        <dbReference type="ARBA" id="ARBA00022884"/>
    </source>
</evidence>
<dbReference type="GO" id="GO:0008649">
    <property type="term" value="F:rRNA methyltransferase activity"/>
    <property type="evidence" value="ECO:0007669"/>
    <property type="project" value="InterPro"/>
</dbReference>
<dbReference type="InterPro" id="IPR006027">
    <property type="entry name" value="NusB_RsmB_TIM44"/>
</dbReference>
<keyword evidence="5" id="KW-0963">Cytoplasm</keyword>
<evidence type="ECO:0000256" key="9">
    <source>
        <dbReference type="ARBA" id="ARBA00022691"/>
    </source>
</evidence>
<feature type="domain" description="SAM-dependent MTase RsmB/NOP-type" evidence="15">
    <location>
        <begin position="169"/>
        <end position="444"/>
    </location>
</feature>
<dbReference type="Pfam" id="PF01029">
    <property type="entry name" value="NusB"/>
    <property type="match status" value="1"/>
</dbReference>
<dbReference type="PROSITE" id="PS51686">
    <property type="entry name" value="SAM_MT_RSMB_NOP"/>
    <property type="match status" value="1"/>
</dbReference>
<evidence type="ECO:0000256" key="7">
    <source>
        <dbReference type="ARBA" id="ARBA00022603"/>
    </source>
</evidence>
<reference evidence="16" key="1">
    <citation type="journal article" date="2021" name="PeerJ">
        <title>Extensive microbial diversity within the chicken gut microbiome revealed by metagenomics and culture.</title>
        <authorList>
            <person name="Gilroy R."/>
            <person name="Ravi A."/>
            <person name="Getino M."/>
            <person name="Pursley I."/>
            <person name="Horton D.L."/>
            <person name="Alikhan N.F."/>
            <person name="Baker D."/>
            <person name="Gharbi K."/>
            <person name="Hall N."/>
            <person name="Watson M."/>
            <person name="Adriaenssens E.M."/>
            <person name="Foster-Nyarko E."/>
            <person name="Jarju S."/>
            <person name="Secka A."/>
            <person name="Antonio M."/>
            <person name="Oren A."/>
            <person name="Chaudhuri R.R."/>
            <person name="La Ragione R."/>
            <person name="Hildebrand F."/>
            <person name="Pallen M.J."/>
        </authorList>
    </citation>
    <scope>NUCLEOTIDE SEQUENCE</scope>
    <source>
        <strain evidence="16">ChiSxjej3B15-572</strain>
    </source>
</reference>
<comment type="similarity">
    <text evidence="3 14">Belongs to the class I-like SAM-binding methyltransferase superfamily. RsmB/NOP family.</text>
</comment>
<evidence type="ECO:0000256" key="4">
    <source>
        <dbReference type="ARBA" id="ARBA00012140"/>
    </source>
</evidence>
<dbReference type="EMBL" id="DXFH01000002">
    <property type="protein sequence ID" value="HIX35107.1"/>
    <property type="molecule type" value="Genomic_DNA"/>
</dbReference>
<keyword evidence="8 14" id="KW-0808">Transferase</keyword>
<protein>
    <recommendedName>
        <fullName evidence="4">16S rRNA (cytosine(967)-C(5))-methyltransferase</fullName>
        <ecNumber evidence="4">2.1.1.176</ecNumber>
    </recommendedName>
    <alternativeName>
        <fullName evidence="11">16S rRNA m5C967 methyltransferase</fullName>
    </alternativeName>
    <alternativeName>
        <fullName evidence="12">rRNA (cytosine-C(5)-)-methyltransferase RsmB</fullName>
    </alternativeName>
</protein>
<feature type="binding site" evidence="14">
    <location>
        <position position="283"/>
    </location>
    <ligand>
        <name>S-adenosyl-L-methionine</name>
        <dbReference type="ChEBI" id="CHEBI:59789"/>
    </ligand>
</feature>
<evidence type="ECO:0000256" key="11">
    <source>
        <dbReference type="ARBA" id="ARBA00030399"/>
    </source>
</evidence>
<dbReference type="InterPro" id="IPR018314">
    <property type="entry name" value="RsmB/NOL1/NOP2-like_CS"/>
</dbReference>
<gene>
    <name evidence="16" type="primary">rsmB</name>
    <name evidence="16" type="ORF">H9856_01645</name>
</gene>
<dbReference type="InterPro" id="IPR001678">
    <property type="entry name" value="MeTrfase_RsmB-F_NOP2_dom"/>
</dbReference>
<dbReference type="NCBIfam" id="NF011494">
    <property type="entry name" value="PRK14902.1"/>
    <property type="match status" value="1"/>
</dbReference>
<dbReference type="InterPro" id="IPR035926">
    <property type="entry name" value="NusB-like_sf"/>
</dbReference>
<dbReference type="Pfam" id="PF22458">
    <property type="entry name" value="RsmF-B_ferredox"/>
    <property type="match status" value="1"/>
</dbReference>
<comment type="function">
    <text evidence="1">Specifically methylates the cytosine at position 967 (m5C967) of 16S rRNA.</text>
</comment>
<dbReference type="SUPFAM" id="SSF48013">
    <property type="entry name" value="NusB-like"/>
    <property type="match status" value="1"/>
</dbReference>
<evidence type="ECO:0000256" key="14">
    <source>
        <dbReference type="PROSITE-ProRule" id="PRU01023"/>
    </source>
</evidence>
<feature type="binding site" evidence="14">
    <location>
        <position position="330"/>
    </location>
    <ligand>
        <name>S-adenosyl-L-methionine</name>
        <dbReference type="ChEBI" id="CHEBI:59789"/>
    </ligand>
</feature>
<sequence>MTKSITKTPRYLALAVLDRVQRGAYSNLQLNSSLKKAQNDADRRLITNLVYGVLQHRLTLDYQIEPFVHQKLDDWVHALLLMSVYQYEYLDRIPDWAVTNEAIEIARVRGNAGIRRFVTGVLHAYLKRGPRDLQQISDPVKYWTIKESVPEWLVHELSNQYGNDQMKAVLTSINQPAKMSARVNTYRQFVAQAQIELAAEGVETAASKVAADGLVIKSGDLLHSKAFMNGDVTVQDESAMLAVEAMQLKGDEKVLDACAAPGGKTGQIATSLANHNGKVIALDIHPHKVQLIMRNMARLGLADVVEAQALDARKVGQEYEDESFDRILVDAPCSGIGLIRRKPEIRYDKTLADSKHLHEIQLEILRAVASKVKKGGIIVYSTCTILQQENDATVQAFLSEQSSFKLLKVKTKRAIKSDRQSDTLTILPSDYGSDGFFIACLQRVK</sequence>
<dbReference type="Gene3D" id="3.40.50.150">
    <property type="entry name" value="Vaccinia Virus protein VP39"/>
    <property type="match status" value="1"/>
</dbReference>
<dbReference type="Gene3D" id="1.10.940.10">
    <property type="entry name" value="NusB-like"/>
    <property type="match status" value="1"/>
</dbReference>
<comment type="subcellular location">
    <subcellularLocation>
        <location evidence="2">Cytoplasm</location>
    </subcellularLocation>
</comment>
<evidence type="ECO:0000256" key="8">
    <source>
        <dbReference type="ARBA" id="ARBA00022679"/>
    </source>
</evidence>
<evidence type="ECO:0000256" key="2">
    <source>
        <dbReference type="ARBA" id="ARBA00004496"/>
    </source>
</evidence>
<dbReference type="PRINTS" id="PR02008">
    <property type="entry name" value="RCMTFAMILY"/>
</dbReference>
<name>A0A9D2AKS8_9LACO</name>
<dbReference type="GO" id="GO:0006355">
    <property type="term" value="P:regulation of DNA-templated transcription"/>
    <property type="evidence" value="ECO:0007669"/>
    <property type="project" value="InterPro"/>
</dbReference>
<evidence type="ECO:0000256" key="1">
    <source>
        <dbReference type="ARBA" id="ARBA00002724"/>
    </source>
</evidence>
<evidence type="ECO:0000256" key="6">
    <source>
        <dbReference type="ARBA" id="ARBA00022552"/>
    </source>
</evidence>
<evidence type="ECO:0000313" key="17">
    <source>
        <dbReference type="Proteomes" id="UP000824231"/>
    </source>
</evidence>
<evidence type="ECO:0000256" key="13">
    <source>
        <dbReference type="ARBA" id="ARBA00047283"/>
    </source>
</evidence>
<dbReference type="Pfam" id="PF01189">
    <property type="entry name" value="Methyltr_RsmB-F"/>
    <property type="match status" value="1"/>
</dbReference>
<dbReference type="GO" id="GO:0005737">
    <property type="term" value="C:cytoplasm"/>
    <property type="evidence" value="ECO:0007669"/>
    <property type="project" value="UniProtKB-SubCell"/>
</dbReference>
<reference evidence="16" key="2">
    <citation type="submission" date="2021-04" db="EMBL/GenBank/DDBJ databases">
        <authorList>
            <person name="Gilroy R."/>
        </authorList>
    </citation>
    <scope>NUCLEOTIDE SEQUENCE</scope>
    <source>
        <strain evidence="16">ChiSxjej3B15-572</strain>
    </source>
</reference>
<accession>A0A9D2AKS8</accession>
<keyword evidence="10 14" id="KW-0694">RNA-binding</keyword>
<feature type="binding site" evidence="14">
    <location>
        <position position="311"/>
    </location>
    <ligand>
        <name>S-adenosyl-L-methionine</name>
        <dbReference type="ChEBI" id="CHEBI:59789"/>
    </ligand>
</feature>
<dbReference type="InterPro" id="IPR029063">
    <property type="entry name" value="SAM-dependent_MTases_sf"/>
</dbReference>
<dbReference type="NCBIfam" id="TIGR00563">
    <property type="entry name" value="rsmB"/>
    <property type="match status" value="1"/>
</dbReference>
<dbReference type="InterPro" id="IPR023267">
    <property type="entry name" value="RCMT"/>
</dbReference>
<dbReference type="PANTHER" id="PTHR22807:SF53">
    <property type="entry name" value="RIBOSOMAL RNA SMALL SUBUNIT METHYLTRANSFERASE B-RELATED"/>
    <property type="match status" value="1"/>
</dbReference>
<comment type="catalytic activity">
    <reaction evidence="13">
        <text>cytidine(967) in 16S rRNA + S-adenosyl-L-methionine = 5-methylcytidine(967) in 16S rRNA + S-adenosyl-L-homocysteine + H(+)</text>
        <dbReference type="Rhea" id="RHEA:42748"/>
        <dbReference type="Rhea" id="RHEA-COMP:10219"/>
        <dbReference type="Rhea" id="RHEA-COMP:10220"/>
        <dbReference type="ChEBI" id="CHEBI:15378"/>
        <dbReference type="ChEBI" id="CHEBI:57856"/>
        <dbReference type="ChEBI" id="CHEBI:59789"/>
        <dbReference type="ChEBI" id="CHEBI:74483"/>
        <dbReference type="ChEBI" id="CHEBI:82748"/>
        <dbReference type="EC" id="2.1.1.176"/>
    </reaction>
</comment>
<dbReference type="Proteomes" id="UP000824231">
    <property type="component" value="Unassembled WGS sequence"/>
</dbReference>
<dbReference type="InterPro" id="IPR054728">
    <property type="entry name" value="RsmB-like_ferredoxin"/>
</dbReference>
<keyword evidence="6" id="KW-0698">rRNA processing</keyword>
<dbReference type="CDD" id="cd02440">
    <property type="entry name" value="AdoMet_MTases"/>
    <property type="match status" value="1"/>
</dbReference>
<dbReference type="PANTHER" id="PTHR22807">
    <property type="entry name" value="NOP2 YEAST -RELATED NOL1/NOP2/FMU SUN DOMAIN-CONTAINING"/>
    <property type="match status" value="1"/>
</dbReference>
<dbReference type="PROSITE" id="PS01153">
    <property type="entry name" value="NOL1_NOP2_SUN"/>
    <property type="match status" value="1"/>
</dbReference>
<keyword evidence="7 14" id="KW-0489">Methyltransferase</keyword>
<evidence type="ECO:0000313" key="16">
    <source>
        <dbReference type="EMBL" id="HIX35107.1"/>
    </source>
</evidence>
<evidence type="ECO:0000256" key="5">
    <source>
        <dbReference type="ARBA" id="ARBA00022490"/>
    </source>
</evidence>
<evidence type="ECO:0000256" key="3">
    <source>
        <dbReference type="ARBA" id="ARBA00007494"/>
    </source>
</evidence>
<dbReference type="InterPro" id="IPR049560">
    <property type="entry name" value="MeTrfase_RsmB-F_NOP2_cat"/>
</dbReference>
<evidence type="ECO:0000256" key="12">
    <source>
        <dbReference type="ARBA" id="ARBA00031088"/>
    </source>
</evidence>
<dbReference type="SUPFAM" id="SSF53335">
    <property type="entry name" value="S-adenosyl-L-methionine-dependent methyltransferases"/>
    <property type="match status" value="1"/>
</dbReference>